<gene>
    <name evidence="1" type="ORF">AW06_001838</name>
    <name evidence="2" type="ORF">HWD57_19835</name>
</gene>
<accession>A0A080M718</accession>
<name>A0A080M718_9PROT</name>
<dbReference type="InterPro" id="IPR025639">
    <property type="entry name" value="DruA"/>
</dbReference>
<sequence>MAQWDALVARWHPLGFQGAFGYRLRDFITTGVTTGGRQLGCLLLSGAVRAVGVRDGLIGWTVWVRHENLPQILNNRSFLSSRMSGCRLWPVMCS</sequence>
<protein>
    <submittedName>
        <fullName evidence="2">DUF4338 domain-containing protein</fullName>
    </submittedName>
</protein>
<dbReference type="Proteomes" id="UP000509684">
    <property type="component" value="Chromosome"/>
</dbReference>
<reference evidence="2 4" key="2">
    <citation type="journal article" date="2019" name="Microbiome">
        <title>Annotated bacterial chromosomes from frame-shift-corrected long-read metagenomic data.</title>
        <authorList>
            <person name="Arumugam K."/>
            <person name="Bagci C."/>
            <person name="Bessarab I."/>
            <person name="Beier S."/>
            <person name="Buchfink B."/>
            <person name="Gorska A."/>
            <person name="Qiu G."/>
            <person name="Huson D.H."/>
            <person name="Williams R.B.H."/>
        </authorList>
    </citation>
    <scope>NUCLEOTIDE SEQUENCE [LARGE SCALE GENOMIC DNA]</scope>
    <source>
        <strain evidence="2">SSA1</strain>
    </source>
</reference>
<evidence type="ECO:0000313" key="2">
    <source>
        <dbReference type="EMBL" id="QLH51795.1"/>
    </source>
</evidence>
<dbReference type="Pfam" id="PF14236">
    <property type="entry name" value="DruA"/>
    <property type="match status" value="1"/>
</dbReference>
<dbReference type="AlphaFoldDB" id="A0A080M718"/>
<dbReference type="KEGG" id="acog:HWD57_19835"/>
<reference evidence="2" key="3">
    <citation type="submission" date="2020-06" db="EMBL/GenBank/DDBJ databases">
        <authorList>
            <person name="Arumugam K."/>
            <person name="Besarab I."/>
            <person name="Haryono M."/>
            <person name="Bagci C."/>
            <person name="Beier S."/>
            <person name="Buchfink B."/>
            <person name="Gorska A."/>
            <person name="Qiu G."/>
            <person name="Huson D.H."/>
            <person name="Williams R.B."/>
        </authorList>
    </citation>
    <scope>NUCLEOTIDE SEQUENCE</scope>
    <source>
        <strain evidence="2">SSA1</strain>
    </source>
</reference>
<evidence type="ECO:0000313" key="3">
    <source>
        <dbReference type="Proteomes" id="UP000021315"/>
    </source>
</evidence>
<accession>A0A7D5NC12</accession>
<organism evidence="1 3">
    <name type="scientific">Candidatus Accumulibacter cognatus</name>
    <dbReference type="NCBI Taxonomy" id="2954383"/>
    <lineage>
        <taxon>Bacteria</taxon>
        <taxon>Pseudomonadati</taxon>
        <taxon>Pseudomonadota</taxon>
        <taxon>Betaproteobacteria</taxon>
        <taxon>Candidatus Accumulibacter</taxon>
    </lineage>
</organism>
<dbReference type="RefSeq" id="WP_034948164.1">
    <property type="nucleotide sequence ID" value="NZ_JDST02000036.1"/>
</dbReference>
<evidence type="ECO:0000313" key="4">
    <source>
        <dbReference type="Proteomes" id="UP000509684"/>
    </source>
</evidence>
<reference evidence="1 3" key="1">
    <citation type="submission" date="2014-02" db="EMBL/GenBank/DDBJ databases">
        <title>Expanding our view of genomic diversity in Candidatus Accumulibacter clades.</title>
        <authorList>
            <person name="Skennerton C.T."/>
            <person name="Barr J.J."/>
            <person name="Slater F.R."/>
            <person name="Bond P.L."/>
            <person name="Tyson G.W."/>
        </authorList>
    </citation>
    <scope>NUCLEOTIDE SEQUENCE [LARGE SCALE GENOMIC DNA]</scope>
    <source>
        <strain evidence="3">SK-02</strain>
    </source>
</reference>
<proteinExistence type="predicted"/>
<keyword evidence="3" id="KW-1185">Reference proteome</keyword>
<evidence type="ECO:0000313" key="1">
    <source>
        <dbReference type="EMBL" id="KFB77047.1"/>
    </source>
</evidence>
<dbReference type="Proteomes" id="UP000021315">
    <property type="component" value="Unassembled WGS sequence"/>
</dbReference>
<dbReference type="EMBL" id="JDST02000036">
    <property type="protein sequence ID" value="KFB77047.1"/>
    <property type="molecule type" value="Genomic_DNA"/>
</dbReference>
<dbReference type="EMBL" id="CP058708">
    <property type="protein sequence ID" value="QLH51795.1"/>
    <property type="molecule type" value="Genomic_DNA"/>
</dbReference>